<sequence>MLICVFLGFGSSLAFVEDGVVVIVNNEVIT</sequence>
<reference evidence="1" key="1">
    <citation type="journal article" date="2014" name="Front. Microbiol.">
        <title>High frequency of phylogenetically diverse reductive dehalogenase-homologous genes in deep subseafloor sedimentary metagenomes.</title>
        <authorList>
            <person name="Kawai M."/>
            <person name="Futagami T."/>
            <person name="Toyoda A."/>
            <person name="Takaki Y."/>
            <person name="Nishi S."/>
            <person name="Hori S."/>
            <person name="Arai W."/>
            <person name="Tsubouchi T."/>
            <person name="Morono Y."/>
            <person name="Uchiyama I."/>
            <person name="Ito T."/>
            <person name="Fujiyama A."/>
            <person name="Inagaki F."/>
            <person name="Takami H."/>
        </authorList>
    </citation>
    <scope>NUCLEOTIDE SEQUENCE</scope>
    <source>
        <strain evidence="1">Expedition CK06-06</strain>
    </source>
</reference>
<gene>
    <name evidence="1" type="ORF">S06H3_45353</name>
</gene>
<dbReference type="AlphaFoldDB" id="X1NSB0"/>
<evidence type="ECO:0000313" key="1">
    <source>
        <dbReference type="EMBL" id="GAI33106.1"/>
    </source>
</evidence>
<name>X1NSB0_9ZZZZ</name>
<proteinExistence type="predicted"/>
<comment type="caution">
    <text evidence="1">The sequence shown here is derived from an EMBL/GenBank/DDBJ whole genome shotgun (WGS) entry which is preliminary data.</text>
</comment>
<feature type="non-terminal residue" evidence="1">
    <location>
        <position position="30"/>
    </location>
</feature>
<accession>X1NSB0</accession>
<dbReference type="EMBL" id="BARV01028307">
    <property type="protein sequence ID" value="GAI33106.1"/>
    <property type="molecule type" value="Genomic_DNA"/>
</dbReference>
<organism evidence="1">
    <name type="scientific">marine sediment metagenome</name>
    <dbReference type="NCBI Taxonomy" id="412755"/>
    <lineage>
        <taxon>unclassified sequences</taxon>
        <taxon>metagenomes</taxon>
        <taxon>ecological metagenomes</taxon>
    </lineage>
</organism>
<protein>
    <submittedName>
        <fullName evidence="1">Uncharacterized protein</fullName>
    </submittedName>
</protein>